<proteinExistence type="predicted"/>
<dbReference type="InterPro" id="IPR043792">
    <property type="entry name" value="DUF5734"/>
</dbReference>
<protein>
    <submittedName>
        <fullName evidence="4">DUF5734 domain-containing protein</fullName>
    </submittedName>
</protein>
<organism evidence="4">
    <name type="scientific">Hydatigena taeniaeformis</name>
    <name type="common">Feline tapeworm</name>
    <name type="synonym">Taenia taeniaeformis</name>
    <dbReference type="NCBI Taxonomy" id="6205"/>
    <lineage>
        <taxon>Eukaryota</taxon>
        <taxon>Metazoa</taxon>
        <taxon>Spiralia</taxon>
        <taxon>Lophotrochozoa</taxon>
        <taxon>Platyhelminthes</taxon>
        <taxon>Cestoda</taxon>
        <taxon>Eucestoda</taxon>
        <taxon>Cyclophyllidea</taxon>
        <taxon>Taeniidae</taxon>
        <taxon>Hydatigera</taxon>
    </lineage>
</organism>
<name>A0A0R3WTJ8_HYDTA</name>
<keyword evidence="3" id="KW-1185">Reference proteome</keyword>
<reference evidence="4" key="1">
    <citation type="submission" date="2017-02" db="UniProtKB">
        <authorList>
            <consortium name="WormBaseParasite"/>
        </authorList>
    </citation>
    <scope>IDENTIFICATION</scope>
</reference>
<accession>A0A0R3WTJ8</accession>
<sequence length="288" mass="33493">MEKPEFIISLLHLKCEKRKVKMLQKVMEKRLKGAIKSKPRNYTLQLYKDQIKFQDQKEAILFDNVREVRESEENLVLVLSSDCKEKAKCSLATMKFKTADDYAKVLCRLNGAMNARNCKNENGTQQEGKESGMEVLRKDATEQDPRSLPNLCLPRVNGNVRKYARNMRKTYSADRSSMEQVRMKVFGKPRWRQREHRIVPSVERRVVCTEDSDYSSSYSSHIDLFSELGCTDTETSSSYHYEKNRGNYAQCRLVVPKDNASKKFIRDSLGNPVRIIRPRVTQPRSMAY</sequence>
<dbReference type="Pfam" id="PF19005">
    <property type="entry name" value="DUF5734"/>
    <property type="match status" value="1"/>
</dbReference>
<evidence type="ECO:0000313" key="4">
    <source>
        <dbReference type="WBParaSite" id="TTAC_0000408801-mRNA-1"/>
    </source>
</evidence>
<dbReference type="AlphaFoldDB" id="A0A0R3WTJ8"/>
<evidence type="ECO:0000313" key="2">
    <source>
        <dbReference type="EMBL" id="VDM24113.1"/>
    </source>
</evidence>
<dbReference type="WBParaSite" id="TTAC_0000408801-mRNA-1">
    <property type="protein sequence ID" value="TTAC_0000408801-mRNA-1"/>
    <property type="gene ID" value="TTAC_0000408801"/>
</dbReference>
<dbReference type="OrthoDB" id="6253577at2759"/>
<reference evidence="2 3" key="2">
    <citation type="submission" date="2018-11" db="EMBL/GenBank/DDBJ databases">
        <authorList>
            <consortium name="Pathogen Informatics"/>
        </authorList>
    </citation>
    <scope>NUCLEOTIDE SEQUENCE [LARGE SCALE GENOMIC DNA]</scope>
</reference>
<dbReference type="Proteomes" id="UP000274429">
    <property type="component" value="Unassembled WGS sequence"/>
</dbReference>
<evidence type="ECO:0000313" key="3">
    <source>
        <dbReference type="Proteomes" id="UP000274429"/>
    </source>
</evidence>
<feature type="domain" description="DUF5734" evidence="1">
    <location>
        <begin position="28"/>
        <end position="110"/>
    </location>
</feature>
<gene>
    <name evidence="2" type="ORF">TTAC_LOCUS4073</name>
</gene>
<dbReference type="EMBL" id="UYWX01003605">
    <property type="protein sequence ID" value="VDM24113.1"/>
    <property type="molecule type" value="Genomic_DNA"/>
</dbReference>
<evidence type="ECO:0000259" key="1">
    <source>
        <dbReference type="Pfam" id="PF19005"/>
    </source>
</evidence>